<dbReference type="InterPro" id="IPR001753">
    <property type="entry name" value="Enoyl-CoA_hydra/iso"/>
</dbReference>
<evidence type="ECO:0000313" key="5">
    <source>
        <dbReference type="Proteomes" id="UP000199382"/>
    </source>
</evidence>
<dbReference type="SUPFAM" id="SSF52096">
    <property type="entry name" value="ClpP/crotonase"/>
    <property type="match status" value="1"/>
</dbReference>
<name>A0A1G9JM80_9RHOB</name>
<dbReference type="PROSITE" id="PS00166">
    <property type="entry name" value="ENOYL_COA_HYDRATASE"/>
    <property type="match status" value="1"/>
</dbReference>
<dbReference type="InterPro" id="IPR018376">
    <property type="entry name" value="Enoyl-CoA_hyd/isom_CS"/>
</dbReference>
<dbReference type="GO" id="GO:0016829">
    <property type="term" value="F:lyase activity"/>
    <property type="evidence" value="ECO:0007669"/>
    <property type="project" value="UniProtKB-KW"/>
</dbReference>
<dbReference type="InterPro" id="IPR029045">
    <property type="entry name" value="ClpP/crotonase-like_dom_sf"/>
</dbReference>
<dbReference type="CDD" id="cd06558">
    <property type="entry name" value="crotonase-like"/>
    <property type="match status" value="1"/>
</dbReference>
<sequence length="266" mass="28387">MSDKLLITQEDGIATLTLNMPELRNPITDTDMVAEICAAMDWLNADQSIRCAILTGAGKAFSSGGNLKHMRSKEGIFAGDAIAVRNAYRAGIQRVAKAVWSVEVPLIAAINGPAYGAGCDLALFCDIRIASESATFAENFVNVGIISGDGGAWILPRQVGLSRAAEMAFTADPVDAHTAMAWGLVSQVTAPEKLFDTAMTLAQRIARNPPRQLRLTKRLMREGTVSTLDQVLELSAAYQGAAHQTADHEEAVAALLERRVGTFTGD</sequence>
<dbReference type="NCBIfam" id="NF006699">
    <property type="entry name" value="PRK09245.1"/>
    <property type="match status" value="1"/>
</dbReference>
<dbReference type="RefSeq" id="WP_068317741.1">
    <property type="nucleotide sequence ID" value="NZ_FNEK01000082.1"/>
</dbReference>
<dbReference type="PANTHER" id="PTHR11941:SF54">
    <property type="entry name" value="ENOYL-COA HYDRATASE, MITOCHONDRIAL"/>
    <property type="match status" value="1"/>
</dbReference>
<dbReference type="Proteomes" id="UP000199382">
    <property type="component" value="Unassembled WGS sequence"/>
</dbReference>
<evidence type="ECO:0000256" key="2">
    <source>
        <dbReference type="ARBA" id="ARBA00023239"/>
    </source>
</evidence>
<evidence type="ECO:0000256" key="3">
    <source>
        <dbReference type="RuleBase" id="RU003707"/>
    </source>
</evidence>
<keyword evidence="2" id="KW-0456">Lyase</keyword>
<evidence type="ECO:0000256" key="1">
    <source>
        <dbReference type="ARBA" id="ARBA00005254"/>
    </source>
</evidence>
<dbReference type="PANTHER" id="PTHR11941">
    <property type="entry name" value="ENOYL-COA HYDRATASE-RELATED"/>
    <property type="match status" value="1"/>
</dbReference>
<dbReference type="OrthoDB" id="9807606at2"/>
<organism evidence="4 5">
    <name type="scientific">Aliiruegeria lutimaris</name>
    <dbReference type="NCBI Taxonomy" id="571298"/>
    <lineage>
        <taxon>Bacteria</taxon>
        <taxon>Pseudomonadati</taxon>
        <taxon>Pseudomonadota</taxon>
        <taxon>Alphaproteobacteria</taxon>
        <taxon>Rhodobacterales</taxon>
        <taxon>Roseobacteraceae</taxon>
        <taxon>Aliiruegeria</taxon>
    </lineage>
</organism>
<gene>
    <name evidence="4" type="ORF">SAMN04488026_10825</name>
</gene>
<dbReference type="Pfam" id="PF00378">
    <property type="entry name" value="ECH_1"/>
    <property type="match status" value="1"/>
</dbReference>
<dbReference type="EMBL" id="FNEK01000082">
    <property type="protein sequence ID" value="SDL38133.1"/>
    <property type="molecule type" value="Genomic_DNA"/>
</dbReference>
<reference evidence="4 5" key="1">
    <citation type="submission" date="2016-10" db="EMBL/GenBank/DDBJ databases">
        <authorList>
            <person name="de Groot N.N."/>
        </authorList>
    </citation>
    <scope>NUCLEOTIDE SEQUENCE [LARGE SCALE GENOMIC DNA]</scope>
    <source>
        <strain evidence="4 5">DSM 25294</strain>
    </source>
</reference>
<dbReference type="GO" id="GO:0006635">
    <property type="term" value="P:fatty acid beta-oxidation"/>
    <property type="evidence" value="ECO:0007669"/>
    <property type="project" value="TreeGrafter"/>
</dbReference>
<protein>
    <submittedName>
        <fullName evidence="4">Short chain enoyl-CoA hydratase</fullName>
    </submittedName>
</protein>
<dbReference type="Gene3D" id="1.10.12.10">
    <property type="entry name" value="Lyase 2-enoyl-coa Hydratase, Chain A, domain 2"/>
    <property type="match status" value="1"/>
</dbReference>
<evidence type="ECO:0000313" key="4">
    <source>
        <dbReference type="EMBL" id="SDL38133.1"/>
    </source>
</evidence>
<proteinExistence type="inferred from homology"/>
<dbReference type="STRING" id="571298.SAMN04488026_10825"/>
<dbReference type="Gene3D" id="3.90.226.10">
    <property type="entry name" value="2-enoyl-CoA Hydratase, Chain A, domain 1"/>
    <property type="match status" value="1"/>
</dbReference>
<accession>A0A1G9JM80</accession>
<dbReference type="AlphaFoldDB" id="A0A1G9JM80"/>
<comment type="similarity">
    <text evidence="1 3">Belongs to the enoyl-CoA hydratase/isomerase family.</text>
</comment>
<keyword evidence="5" id="KW-1185">Reference proteome</keyword>
<dbReference type="InterPro" id="IPR014748">
    <property type="entry name" value="Enoyl-CoA_hydra_C"/>
</dbReference>